<organism evidence="1 2">
    <name type="scientific">Planktothrix tepida PCC 9214</name>
    <dbReference type="NCBI Taxonomy" id="671072"/>
    <lineage>
        <taxon>Bacteria</taxon>
        <taxon>Bacillati</taxon>
        <taxon>Cyanobacteriota</taxon>
        <taxon>Cyanophyceae</taxon>
        <taxon>Oscillatoriophycideae</taxon>
        <taxon>Oscillatoriales</taxon>
        <taxon>Microcoleaceae</taxon>
        <taxon>Planktothrix</taxon>
    </lineage>
</organism>
<proteinExistence type="predicted"/>
<evidence type="ECO:0000313" key="2">
    <source>
        <dbReference type="Proteomes" id="UP000184315"/>
    </source>
</evidence>
<keyword evidence="2" id="KW-1185">Reference proteome</keyword>
<dbReference type="SUPFAM" id="SSF52540">
    <property type="entry name" value="P-loop containing nucleoside triphosphate hydrolases"/>
    <property type="match status" value="1"/>
</dbReference>
<dbReference type="AlphaFoldDB" id="A0A1J1LPP8"/>
<reference evidence="2" key="1">
    <citation type="submission" date="2015-10" db="EMBL/GenBank/DDBJ databases">
        <authorList>
            <person name="Regsiter A."/>
            <person name="william w."/>
        </authorList>
    </citation>
    <scope>NUCLEOTIDE SEQUENCE [LARGE SCALE GENOMIC DNA]</scope>
</reference>
<accession>A0A1J1LPP8</accession>
<dbReference type="EMBL" id="CZDF01000171">
    <property type="protein sequence ID" value="CUR34198.1"/>
    <property type="molecule type" value="Genomic_DNA"/>
</dbReference>
<dbReference type="Proteomes" id="UP000184315">
    <property type="component" value="Unassembled WGS sequence"/>
</dbReference>
<evidence type="ECO:0008006" key="3">
    <source>
        <dbReference type="Google" id="ProtNLM"/>
    </source>
</evidence>
<name>A0A1J1LPP8_9CYAN</name>
<sequence length="740" mass="83912">MPPTCSVLSAVYCLFDRYNVRDILANFYRIAVLSPALWITGGSRSGKTTRLIELFCEWTPVLGTRPNPQRGKKKTEKSRLKLQLTGTTTLIFAANSDNRMVLAERLTTTPQGQYSFYSTTPLGFFQDEVILFWPLLVEKLGLKAQFPLRLRPETEQELALALWSRDLEIHSLERPGISVNRRVRQVLDLLQLAALSGTSIEDIPQILQQGFDSRRQTIETLNQQIGFWLKQWQNWCLERGLLTYGIIADLYGQHLLHHPIYQKHLLRRYPVVLADDVDEYPALARHLFEFFLEQGKMAAFTYNPKGAVRLGLGADPNDLASLQSRCRVETLDSPQGLGKDLAQPILELVFENAIAFPDSLLFSPNIKSIQTLSRADLLRQTAEQIIAGVKTGQVQPDEIAVIAPGLDAIARYTLRELLNHAGITVESMQEQRPLVSSPLVRALLTLMALIYPGNGRLVHRDAIAEMLVTLSYEGNRELSTPVIDPVRAGLLADHCFVPDWENPRLLPVTAFPRWDRLGYQATQAYQQILHWIEVQQQQYQQRLLASPVVLLDRGIQQFLIHDSSLRPDQLSVLRELMETAIHYWEVQNRLQLQTGVTPSEQVGQFIQLLRLGVVSANPYPISSLGIKPGGVTLGTIFQYRASRASHRWHFWLDVGSPLWLSGGASILWGAPLFLREREHRPWTVEEGLEADLQRLRRIIVDLLSRVSDRLILCHSDLAVNGQEQLGPLYQLSVISNQDYY</sequence>
<dbReference type="InterPro" id="IPR027417">
    <property type="entry name" value="P-loop_NTPase"/>
</dbReference>
<evidence type="ECO:0000313" key="1">
    <source>
        <dbReference type="EMBL" id="CUR34198.1"/>
    </source>
</evidence>
<protein>
    <recommendedName>
        <fullName evidence="3">Cyanobacterial membrane protein, in cluster with PxcA</fullName>
    </recommendedName>
</protein>
<dbReference type="STRING" id="671072.PL9214640205"/>
<gene>
    <name evidence="1" type="ORF">PL9214640205</name>
</gene>